<gene>
    <name evidence="16" type="ORF">CSKR_109262</name>
</gene>
<dbReference type="SUPFAM" id="SSF53383">
    <property type="entry name" value="PLP-dependent transferases"/>
    <property type="match status" value="1"/>
</dbReference>
<proteinExistence type="inferred from homology"/>
<evidence type="ECO:0000256" key="2">
    <source>
        <dbReference type="ARBA" id="ARBA00005029"/>
    </source>
</evidence>
<dbReference type="InterPro" id="IPR015421">
    <property type="entry name" value="PyrdxlP-dep_Trfase_major"/>
</dbReference>
<dbReference type="InterPro" id="IPR004839">
    <property type="entry name" value="Aminotransferase_I/II_large"/>
</dbReference>
<evidence type="ECO:0000256" key="4">
    <source>
        <dbReference type="ARBA" id="ARBA00013257"/>
    </source>
</evidence>
<keyword evidence="5 14" id="KW-0808">Transferase</keyword>
<accession>A0A419PLC1</accession>
<dbReference type="Gene3D" id="3.90.1150.10">
    <property type="entry name" value="Aspartate Aminotransferase, domain 1"/>
    <property type="match status" value="1"/>
</dbReference>
<evidence type="ECO:0000256" key="9">
    <source>
        <dbReference type="ARBA" id="ARBA00031691"/>
    </source>
</evidence>
<evidence type="ECO:0000256" key="5">
    <source>
        <dbReference type="ARBA" id="ARBA00022679"/>
    </source>
</evidence>
<dbReference type="FunFam" id="3.40.640.10:FF:000006">
    <property type="entry name" value="5-aminolevulinate synthase, mitochondrial"/>
    <property type="match status" value="1"/>
</dbReference>
<dbReference type="EMBL" id="NIRI02000042">
    <property type="protein sequence ID" value="KAG5450900.1"/>
    <property type="molecule type" value="Genomic_DNA"/>
</dbReference>
<comment type="caution">
    <text evidence="16">The sequence shown here is derived from an EMBL/GenBank/DDBJ whole genome shotgun (WGS) entry which is preliminary data.</text>
</comment>
<evidence type="ECO:0000256" key="6">
    <source>
        <dbReference type="ARBA" id="ARBA00022898"/>
    </source>
</evidence>
<dbReference type="CDD" id="cd06454">
    <property type="entry name" value="KBL_like"/>
    <property type="match status" value="1"/>
</dbReference>
<organism evidence="16 17">
    <name type="scientific">Clonorchis sinensis</name>
    <name type="common">Chinese liver fluke</name>
    <dbReference type="NCBI Taxonomy" id="79923"/>
    <lineage>
        <taxon>Eukaryota</taxon>
        <taxon>Metazoa</taxon>
        <taxon>Spiralia</taxon>
        <taxon>Lophotrochozoa</taxon>
        <taxon>Platyhelminthes</taxon>
        <taxon>Trematoda</taxon>
        <taxon>Digenea</taxon>
        <taxon>Opisthorchiida</taxon>
        <taxon>Opisthorchiata</taxon>
        <taxon>Opisthorchiidae</taxon>
        <taxon>Clonorchis</taxon>
    </lineage>
</organism>
<dbReference type="Gene3D" id="3.40.640.10">
    <property type="entry name" value="Type I PLP-dependent aspartate aminotransferase-like (Major domain)"/>
    <property type="match status" value="1"/>
</dbReference>
<protein>
    <recommendedName>
        <fullName evidence="4 14">5-aminolevulinate synthase</fullName>
        <ecNumber evidence="4 14">2.3.1.37</ecNumber>
    </recommendedName>
    <alternativeName>
        <fullName evidence="9 14">5-aminolevulinic acid synthase</fullName>
    </alternativeName>
    <alternativeName>
        <fullName evidence="10 14">Delta-ALA synthase</fullName>
    </alternativeName>
    <alternativeName>
        <fullName evidence="11 14">Delta-aminolevulinate synthase</fullName>
    </alternativeName>
</protein>
<evidence type="ECO:0000256" key="13">
    <source>
        <dbReference type="RuleBase" id="RU003693"/>
    </source>
</evidence>
<dbReference type="NCBIfam" id="TIGR01821">
    <property type="entry name" value="5aminolev_synth"/>
    <property type="match status" value="1"/>
</dbReference>
<comment type="pathway">
    <text evidence="2 14">Porphyrin-containing compound metabolism; protoporphyrin-IX biosynthesis; 5-aminolevulinate from glycine: step 1/1.</text>
</comment>
<evidence type="ECO:0000256" key="3">
    <source>
        <dbReference type="ARBA" id="ARBA00008392"/>
    </source>
</evidence>
<name>A0A419PLC1_CLOSI</name>
<comment type="cofactor">
    <cofactor evidence="1 13">
        <name>pyridoxal 5'-phosphate</name>
        <dbReference type="ChEBI" id="CHEBI:597326"/>
    </cofactor>
</comment>
<dbReference type="InterPro" id="IPR050087">
    <property type="entry name" value="AON_synthase_class-II"/>
</dbReference>
<dbReference type="EC" id="2.3.1.37" evidence="4 14"/>
<evidence type="ECO:0000256" key="1">
    <source>
        <dbReference type="ARBA" id="ARBA00001933"/>
    </source>
</evidence>
<comment type="catalytic activity">
    <reaction evidence="12">
        <text>succinyl-CoA + glycine + H(+) = 5-aminolevulinate + CO2 + CoA</text>
        <dbReference type="Rhea" id="RHEA:12921"/>
        <dbReference type="ChEBI" id="CHEBI:15378"/>
        <dbReference type="ChEBI" id="CHEBI:16526"/>
        <dbReference type="ChEBI" id="CHEBI:57287"/>
        <dbReference type="ChEBI" id="CHEBI:57292"/>
        <dbReference type="ChEBI" id="CHEBI:57305"/>
        <dbReference type="ChEBI" id="CHEBI:356416"/>
        <dbReference type="EC" id="2.3.1.37"/>
    </reaction>
    <physiologicalReaction direction="left-to-right" evidence="12">
        <dbReference type="Rhea" id="RHEA:12922"/>
    </physiologicalReaction>
</comment>
<evidence type="ECO:0000313" key="17">
    <source>
        <dbReference type="Proteomes" id="UP000286415"/>
    </source>
</evidence>
<dbReference type="PANTHER" id="PTHR13693">
    <property type="entry name" value="CLASS II AMINOTRANSFERASE/8-AMINO-7-OXONONANOATE SYNTHASE"/>
    <property type="match status" value="1"/>
</dbReference>
<dbReference type="InterPro" id="IPR010961">
    <property type="entry name" value="4pyrrol_synth_NH2levulA_synth"/>
</dbReference>
<evidence type="ECO:0000259" key="15">
    <source>
        <dbReference type="Pfam" id="PF00155"/>
    </source>
</evidence>
<feature type="domain" description="Aminotransferase class I/classII large" evidence="15">
    <location>
        <begin position="259"/>
        <end position="602"/>
    </location>
</feature>
<keyword evidence="17" id="KW-1185">Reference proteome</keyword>
<dbReference type="PANTHER" id="PTHR13693:SF102">
    <property type="entry name" value="2-AMINO-3-KETOBUTYRATE COENZYME A LIGASE, MITOCHONDRIAL"/>
    <property type="match status" value="1"/>
</dbReference>
<sequence length="627" mass="68486">MAGNADALPFLRNKSPHIPTPNLEYQETVFVRPLTIDQPGVRDPPEMLSCPFLKKLSPAAIQKDFQQISGLIPKCPFARRLFEKTDFNFARYCSSLTANAESKPESPVACRDVSECIFKKCPYSSPLPLARTSESSAPGKASNVGQCLHDAEQGCMIEHLTDASGKPVPKTCALFEGWQASKLARSSQNVPPSTSSQLLMDQFKLKSSRGFNYSGFCQSEIERKKKDATYRVFRRVLRDATEFPLADDFSTGARRRVAIWCSNDYLGMSWHPKVQEAAINAIQRHGVGSGGTRNISGNSILHEALESELADLHGKPSALLFTSCYVANEASLHTLGVRLPTVTIVSDAGNHASMIHGIRTSRAPKMIYRHNDVGHLTSMLAELPLDAPKVVAFETVHSMTGDVCPLEQLLDAAEARNALTFVDEVHAVGLYGAHGAGVAERDGQMHRIDAITGTLGKAFASVGGYLAGSQELVDMIRSYASGFIFTTSLPPPTLAAARASIAILKSEEGRQLRAEHQKRVAVVRRRLQEEGLPVLDAPSHILPLHVGDAELCTRISVELLADHNIYVQSINYPTVDKGDERLRIAPTPHHTDVLTEQLVESLCTIWRKYSLPLVSHSKQRAAPATAA</sequence>
<keyword evidence="8 14" id="KW-0012">Acyltransferase</keyword>
<evidence type="ECO:0000256" key="14">
    <source>
        <dbReference type="RuleBase" id="RU910713"/>
    </source>
</evidence>
<dbReference type="FunCoup" id="A0A419PLC1">
    <property type="interactions" value="422"/>
</dbReference>
<dbReference type="Pfam" id="PF00155">
    <property type="entry name" value="Aminotran_1_2"/>
    <property type="match status" value="1"/>
</dbReference>
<evidence type="ECO:0000256" key="7">
    <source>
        <dbReference type="ARBA" id="ARBA00023133"/>
    </source>
</evidence>
<dbReference type="PROSITE" id="PS00599">
    <property type="entry name" value="AA_TRANSFER_CLASS_2"/>
    <property type="match status" value="1"/>
</dbReference>
<dbReference type="InterPro" id="IPR001917">
    <property type="entry name" value="Aminotrans_II_pyridoxalP_BS"/>
</dbReference>
<evidence type="ECO:0000256" key="10">
    <source>
        <dbReference type="ARBA" id="ARBA00031945"/>
    </source>
</evidence>
<evidence type="ECO:0000313" key="16">
    <source>
        <dbReference type="EMBL" id="KAG5450900.1"/>
    </source>
</evidence>
<dbReference type="InParanoid" id="A0A419PLC1"/>
<dbReference type="GO" id="GO:0005739">
    <property type="term" value="C:mitochondrion"/>
    <property type="evidence" value="ECO:0007669"/>
    <property type="project" value="TreeGrafter"/>
</dbReference>
<dbReference type="GO" id="GO:0030170">
    <property type="term" value="F:pyridoxal phosphate binding"/>
    <property type="evidence" value="ECO:0007669"/>
    <property type="project" value="UniProtKB-UniRule"/>
</dbReference>
<dbReference type="OrthoDB" id="10263824at2759"/>
<dbReference type="InterPro" id="IPR015424">
    <property type="entry name" value="PyrdxlP-dep_Trfase"/>
</dbReference>
<dbReference type="AlphaFoldDB" id="A0A419PLC1"/>
<comment type="similarity">
    <text evidence="3 13">Belongs to the class-II pyridoxal-phosphate-dependent aminotransferase family.</text>
</comment>
<dbReference type="UniPathway" id="UPA00251">
    <property type="reaction ID" value="UER00375"/>
</dbReference>
<evidence type="ECO:0000256" key="11">
    <source>
        <dbReference type="ARBA" id="ARBA00032773"/>
    </source>
</evidence>
<keyword evidence="7 14" id="KW-0350">Heme biosynthesis</keyword>
<keyword evidence="6 13" id="KW-0663">Pyridoxal phosphate</keyword>
<dbReference type="InterPro" id="IPR015422">
    <property type="entry name" value="PyrdxlP-dep_Trfase_small"/>
</dbReference>
<dbReference type="GO" id="GO:0003870">
    <property type="term" value="F:5-aminolevulinate synthase activity"/>
    <property type="evidence" value="ECO:0007669"/>
    <property type="project" value="UniProtKB-EC"/>
</dbReference>
<reference evidence="16 17" key="1">
    <citation type="journal article" date="2018" name="Biotechnol. Adv.">
        <title>Improved genomic resources and new bioinformatic workflow for the carcinogenic parasite Clonorchis sinensis: Biotechnological implications.</title>
        <authorList>
            <person name="Wang D."/>
            <person name="Korhonen P.K."/>
            <person name="Gasser R.B."/>
            <person name="Young N.D."/>
        </authorList>
    </citation>
    <scope>NUCLEOTIDE SEQUENCE [LARGE SCALE GENOMIC DNA]</scope>
    <source>
        <strain evidence="16">Cs-k2</strain>
    </source>
</reference>
<dbReference type="Proteomes" id="UP000286415">
    <property type="component" value="Unassembled WGS sequence"/>
</dbReference>
<evidence type="ECO:0000256" key="12">
    <source>
        <dbReference type="ARBA" id="ARBA00049013"/>
    </source>
</evidence>
<dbReference type="GO" id="GO:0006782">
    <property type="term" value="P:protoporphyrinogen IX biosynthetic process"/>
    <property type="evidence" value="ECO:0007669"/>
    <property type="project" value="UniProtKB-UniRule"/>
</dbReference>
<evidence type="ECO:0000256" key="8">
    <source>
        <dbReference type="ARBA" id="ARBA00023315"/>
    </source>
</evidence>
<reference evidence="16 17" key="2">
    <citation type="journal article" date="2021" name="Genomics">
        <title>High-quality reference genome for Clonorchis sinensis.</title>
        <authorList>
            <person name="Young N.D."/>
            <person name="Stroehlein A.J."/>
            <person name="Kinkar L."/>
            <person name="Wang T."/>
            <person name="Sohn W.M."/>
            <person name="Chang B.C.H."/>
            <person name="Kaur P."/>
            <person name="Weisz D."/>
            <person name="Dudchenko O."/>
            <person name="Aiden E.L."/>
            <person name="Korhonen P.K."/>
            <person name="Gasser R.B."/>
        </authorList>
    </citation>
    <scope>NUCLEOTIDE SEQUENCE [LARGE SCALE GENOMIC DNA]</scope>
    <source>
        <strain evidence="16">Cs-k2</strain>
    </source>
</reference>
<dbReference type="STRING" id="79923.A0A419PLC1"/>